<feature type="transmembrane region" description="Helical" evidence="5">
    <location>
        <begin position="51"/>
        <end position="73"/>
    </location>
</feature>
<dbReference type="Proteomes" id="UP000600565">
    <property type="component" value="Unassembled WGS sequence"/>
</dbReference>
<feature type="transmembrane region" description="Helical" evidence="5">
    <location>
        <begin position="94"/>
        <end position="120"/>
    </location>
</feature>
<keyword evidence="5" id="KW-0813">Transport</keyword>
<keyword evidence="8" id="KW-1185">Reference proteome</keyword>
<feature type="domain" description="ABC transmembrane type-2" evidence="6">
    <location>
        <begin position="19"/>
        <end position="239"/>
    </location>
</feature>
<evidence type="ECO:0000313" key="7">
    <source>
        <dbReference type="EMBL" id="MBD8032481.1"/>
    </source>
</evidence>
<feature type="transmembrane region" description="Helical" evidence="5">
    <location>
        <begin position="21"/>
        <end position="39"/>
    </location>
</feature>
<evidence type="ECO:0000256" key="1">
    <source>
        <dbReference type="ARBA" id="ARBA00004141"/>
    </source>
</evidence>
<keyword evidence="3 5" id="KW-1133">Transmembrane helix</keyword>
<feature type="transmembrane region" description="Helical" evidence="5">
    <location>
        <begin position="126"/>
        <end position="153"/>
    </location>
</feature>
<keyword evidence="4 5" id="KW-0472">Membrane</keyword>
<comment type="similarity">
    <text evidence="5">Belongs to the ABC-2 integral membrane protein family.</text>
</comment>
<evidence type="ECO:0000259" key="6">
    <source>
        <dbReference type="PROSITE" id="PS51012"/>
    </source>
</evidence>
<dbReference type="InterPro" id="IPR047817">
    <property type="entry name" value="ABC2_TM_bact-type"/>
</dbReference>
<comment type="subcellular location">
    <subcellularLocation>
        <location evidence="5">Cell membrane</location>
        <topology evidence="5">Multi-pass membrane protein</topology>
    </subcellularLocation>
    <subcellularLocation>
        <location evidence="1">Membrane</location>
        <topology evidence="1">Multi-pass membrane protein</topology>
    </subcellularLocation>
</comment>
<dbReference type="Pfam" id="PF01061">
    <property type="entry name" value="ABC2_membrane"/>
    <property type="match status" value="1"/>
</dbReference>
<protein>
    <recommendedName>
        <fullName evidence="5">Transport permease protein</fullName>
    </recommendedName>
</protein>
<evidence type="ECO:0000313" key="8">
    <source>
        <dbReference type="Proteomes" id="UP000600565"/>
    </source>
</evidence>
<organism evidence="7 8">
    <name type="scientific">Solibacillus merdavium</name>
    <dbReference type="NCBI Taxonomy" id="2762218"/>
    <lineage>
        <taxon>Bacteria</taxon>
        <taxon>Bacillati</taxon>
        <taxon>Bacillota</taxon>
        <taxon>Bacilli</taxon>
        <taxon>Bacillales</taxon>
        <taxon>Caryophanaceae</taxon>
        <taxon>Solibacillus</taxon>
    </lineage>
</organism>
<dbReference type="InterPro" id="IPR000412">
    <property type="entry name" value="ABC_2_transport"/>
</dbReference>
<keyword evidence="5" id="KW-1003">Cell membrane</keyword>
<evidence type="ECO:0000256" key="3">
    <source>
        <dbReference type="ARBA" id="ARBA00022989"/>
    </source>
</evidence>
<keyword evidence="2 5" id="KW-0812">Transmembrane</keyword>
<accession>A0ABR8XKL1</accession>
<name>A0ABR8XKL1_9BACL</name>
<dbReference type="PANTHER" id="PTHR43229:SF3">
    <property type="entry name" value="ABC-TYPE MULTIDRUG TRANSPORT SYSTEM, PERMEASE COMPONENT"/>
    <property type="match status" value="1"/>
</dbReference>
<dbReference type="PANTHER" id="PTHR43229">
    <property type="entry name" value="NODULATION PROTEIN J"/>
    <property type="match status" value="1"/>
</dbReference>
<reference evidence="7 8" key="1">
    <citation type="submission" date="2020-08" db="EMBL/GenBank/DDBJ databases">
        <title>A Genomic Blueprint of the Chicken Gut Microbiome.</title>
        <authorList>
            <person name="Gilroy R."/>
            <person name="Ravi A."/>
            <person name="Getino M."/>
            <person name="Pursley I."/>
            <person name="Horton D.L."/>
            <person name="Alikhan N.-F."/>
            <person name="Baker D."/>
            <person name="Gharbi K."/>
            <person name="Hall N."/>
            <person name="Watson M."/>
            <person name="Adriaenssens E.M."/>
            <person name="Foster-Nyarko E."/>
            <person name="Jarju S."/>
            <person name="Secka A."/>
            <person name="Antonio M."/>
            <person name="Oren A."/>
            <person name="Chaudhuri R."/>
            <person name="La Ragione R.M."/>
            <person name="Hildebrand F."/>
            <person name="Pallen M.J."/>
        </authorList>
    </citation>
    <scope>NUCLEOTIDE SEQUENCE [LARGE SCALE GENOMIC DNA]</scope>
    <source>
        <strain evidence="7 8">Sa1YVA6</strain>
    </source>
</reference>
<dbReference type="EMBL" id="JACSPW010000003">
    <property type="protein sequence ID" value="MBD8032481.1"/>
    <property type="molecule type" value="Genomic_DNA"/>
</dbReference>
<dbReference type="InterPro" id="IPR051784">
    <property type="entry name" value="Nod_factor_ABC_transporter"/>
</dbReference>
<dbReference type="PIRSF" id="PIRSF006648">
    <property type="entry name" value="DrrB"/>
    <property type="match status" value="1"/>
</dbReference>
<dbReference type="InterPro" id="IPR013525">
    <property type="entry name" value="ABC2_TM"/>
</dbReference>
<comment type="caution">
    <text evidence="7">The sequence shown here is derived from an EMBL/GenBank/DDBJ whole genome shotgun (WGS) entry which is preliminary data.</text>
</comment>
<dbReference type="RefSeq" id="WP_191703076.1">
    <property type="nucleotide sequence ID" value="NZ_JACSPW010000003.1"/>
</dbReference>
<evidence type="ECO:0000256" key="5">
    <source>
        <dbReference type="RuleBase" id="RU361157"/>
    </source>
</evidence>
<gene>
    <name evidence="7" type="ORF">H9632_05320</name>
</gene>
<proteinExistence type="inferred from homology"/>
<feature type="transmembrane region" description="Helical" evidence="5">
    <location>
        <begin position="158"/>
        <end position="178"/>
    </location>
</feature>
<feature type="transmembrane region" description="Helical" evidence="5">
    <location>
        <begin position="219"/>
        <end position="236"/>
    </location>
</feature>
<dbReference type="PROSITE" id="PS51012">
    <property type="entry name" value="ABC_TM2"/>
    <property type="match status" value="1"/>
</dbReference>
<evidence type="ECO:0000256" key="4">
    <source>
        <dbReference type="ARBA" id="ARBA00023136"/>
    </source>
</evidence>
<sequence length="243" mass="26777">MRSYIFAGRVTKEVLRDPISLFFGIVFPIILLLLLNTINRNVPKNLFSIDVLTPGIAVFSLSFIALFAAQTLSKDRTSAYLARLLTTPMTATDFILGYSIPLAAIAFIQSIICFITAYFMGFTITLHILLALICLLFASFIFIGIGLICGILLSEKAAVGLCGALLTNLTALLSGAWFDLSLIGGTFEKIAYILPFVHIVDLVRALLANDYSATLPHLYIVIVYTVIIYGLAIFFFRRQTIED</sequence>
<evidence type="ECO:0000256" key="2">
    <source>
        <dbReference type="ARBA" id="ARBA00022692"/>
    </source>
</evidence>